<sequence length="167" mass="18333">MTLTPDPAHAVTQHAYALVADVVSDPGSCSVYRLLYEFPGGCLGLRHDRDPKDVLVTIPPNTIVTRSDNVAQITTLKTMLDKAWEDAGEGLRTYRAQIEPVLAQHGEKIAQAQTQTMRDFGIRAVFDTSGAVEKLMAHARLKRATLWTEVVKALSTKPVLTEHDVLA</sequence>
<gene>
    <name evidence="1" type="ORF">KABACHOK_01570</name>
</gene>
<proteinExistence type="predicted"/>
<keyword evidence="2" id="KW-1185">Reference proteome</keyword>
<organism evidence="1 2">
    <name type="scientific">Brevundimonas phage vB_BpoS-Kabachok</name>
    <dbReference type="NCBI Taxonomy" id="2948600"/>
    <lineage>
        <taxon>Viruses</taxon>
        <taxon>Duplodnaviria</taxon>
        <taxon>Heunggongvirae</taxon>
        <taxon>Uroviricota</taxon>
        <taxon>Caudoviricetes</taxon>
        <taxon>Jeanschmidtviridae</taxon>
        <taxon>Marchewkavirus</taxon>
        <taxon>Marchewkavirus kabachok</taxon>
    </lineage>
</organism>
<dbReference type="EMBL" id="ON529852">
    <property type="protein sequence ID" value="USN13993.1"/>
    <property type="molecule type" value="Genomic_DNA"/>
</dbReference>
<protein>
    <submittedName>
        <fullName evidence="1">Uncharacterized protein</fullName>
    </submittedName>
</protein>
<reference evidence="1" key="1">
    <citation type="submission" date="2022-05" db="EMBL/GenBank/DDBJ databases">
        <authorList>
            <person name="Friedrich I."/>
            <person name="Poehlein A."/>
            <person name="Schneider D."/>
            <person name="Hertel R."/>
            <person name="Daniel R."/>
        </authorList>
    </citation>
    <scope>NUCLEOTIDE SEQUENCE</scope>
</reference>
<accession>A0A9E7MPP1</accession>
<dbReference type="Proteomes" id="UP001056685">
    <property type="component" value="Segment"/>
</dbReference>
<name>A0A9E7MPP1_9CAUD</name>
<evidence type="ECO:0000313" key="1">
    <source>
        <dbReference type="EMBL" id="USN13993.1"/>
    </source>
</evidence>
<evidence type="ECO:0000313" key="2">
    <source>
        <dbReference type="Proteomes" id="UP001056685"/>
    </source>
</evidence>